<dbReference type="AlphaFoldDB" id="A0A0B0MXR7"/>
<sequence>MAVLISQYTLQFSHGLAHGCVLARVM</sequence>
<evidence type="ECO:0000313" key="1">
    <source>
        <dbReference type="EMBL" id="KHG05580.1"/>
    </source>
</evidence>
<name>A0A0B0MXR7_GOSAR</name>
<keyword evidence="2" id="KW-1185">Reference proteome</keyword>
<proteinExistence type="predicted"/>
<dbReference type="Proteomes" id="UP000032142">
    <property type="component" value="Unassembled WGS sequence"/>
</dbReference>
<reference evidence="2" key="1">
    <citation type="submission" date="2014-09" db="EMBL/GenBank/DDBJ databases">
        <authorList>
            <person name="Mudge J."/>
            <person name="Ramaraj T."/>
            <person name="Lindquist I.E."/>
            <person name="Bharti A.K."/>
            <person name="Sundararajan A."/>
            <person name="Cameron C.T."/>
            <person name="Woodward J.E."/>
            <person name="May G.D."/>
            <person name="Brubaker C."/>
            <person name="Broadhvest J."/>
            <person name="Wilkins T.A."/>
        </authorList>
    </citation>
    <scope>NUCLEOTIDE SEQUENCE</scope>
    <source>
        <strain evidence="2">cv. AKA8401</strain>
    </source>
</reference>
<comment type="caution">
    <text evidence="1">The sequence shown here is derived from an EMBL/GenBank/DDBJ whole genome shotgun (WGS) entry which is preliminary data.</text>
</comment>
<accession>A0A0B0MXR7</accession>
<protein>
    <submittedName>
        <fullName evidence="1">Uncharacterized protein</fullName>
    </submittedName>
</protein>
<gene>
    <name evidence="1" type="ORF">F383_30498</name>
</gene>
<dbReference type="EMBL" id="JRRC01433241">
    <property type="protein sequence ID" value="KHG05580.1"/>
    <property type="molecule type" value="Genomic_DNA"/>
</dbReference>
<evidence type="ECO:0000313" key="2">
    <source>
        <dbReference type="Proteomes" id="UP000032142"/>
    </source>
</evidence>
<organism evidence="1 2">
    <name type="scientific">Gossypium arboreum</name>
    <name type="common">Tree cotton</name>
    <name type="synonym">Gossypium nanking</name>
    <dbReference type="NCBI Taxonomy" id="29729"/>
    <lineage>
        <taxon>Eukaryota</taxon>
        <taxon>Viridiplantae</taxon>
        <taxon>Streptophyta</taxon>
        <taxon>Embryophyta</taxon>
        <taxon>Tracheophyta</taxon>
        <taxon>Spermatophyta</taxon>
        <taxon>Magnoliopsida</taxon>
        <taxon>eudicotyledons</taxon>
        <taxon>Gunneridae</taxon>
        <taxon>Pentapetalae</taxon>
        <taxon>rosids</taxon>
        <taxon>malvids</taxon>
        <taxon>Malvales</taxon>
        <taxon>Malvaceae</taxon>
        <taxon>Malvoideae</taxon>
        <taxon>Gossypium</taxon>
    </lineage>
</organism>